<proteinExistence type="predicted"/>
<sequence>MIATINQNIDEIRQHPTFLQSLGLWFDAPAAVATGEQLEN</sequence>
<dbReference type="Proteomes" id="UP000249203">
    <property type="component" value="Unassembled WGS sequence"/>
</dbReference>
<reference evidence="1 2" key="1">
    <citation type="submission" date="2018-06" db="EMBL/GenBank/DDBJ databases">
        <title>Genomic Encyclopedia of Type Strains, Phase III (KMG-III): the genomes of soil and plant-associated and newly described type strains.</title>
        <authorList>
            <person name="Whitman W."/>
        </authorList>
    </citation>
    <scope>NUCLEOTIDE SEQUENCE [LARGE SCALE GENOMIC DNA]</scope>
    <source>
        <strain evidence="1 2">CGMCC 1.15366</strain>
    </source>
</reference>
<comment type="caution">
    <text evidence="1">The sequence shown here is derived from an EMBL/GenBank/DDBJ whole genome shotgun (WGS) entry which is preliminary data.</text>
</comment>
<evidence type="ECO:0000313" key="1">
    <source>
        <dbReference type="EMBL" id="RAJ98379.1"/>
    </source>
</evidence>
<organism evidence="1 2">
    <name type="scientific">Aliidiomarina maris</name>
    <dbReference type="NCBI Taxonomy" id="531312"/>
    <lineage>
        <taxon>Bacteria</taxon>
        <taxon>Pseudomonadati</taxon>
        <taxon>Pseudomonadota</taxon>
        <taxon>Gammaproteobacteria</taxon>
        <taxon>Alteromonadales</taxon>
        <taxon>Idiomarinaceae</taxon>
        <taxon>Aliidiomarina</taxon>
    </lineage>
</organism>
<accession>A0A327WYV8</accession>
<gene>
    <name evidence="1" type="ORF">B0I24_105132</name>
</gene>
<evidence type="ECO:0000313" key="2">
    <source>
        <dbReference type="Proteomes" id="UP000249203"/>
    </source>
</evidence>
<dbReference type="RefSeq" id="WP_275541011.1">
    <property type="nucleotide sequence ID" value="NZ_PIPK01000005.1"/>
</dbReference>
<dbReference type="AlphaFoldDB" id="A0A327WYV8"/>
<dbReference type="EMBL" id="QLMD01000005">
    <property type="protein sequence ID" value="RAJ98379.1"/>
    <property type="molecule type" value="Genomic_DNA"/>
</dbReference>
<protein>
    <submittedName>
        <fullName evidence="1">Uncharacterized protein</fullName>
    </submittedName>
</protein>
<name>A0A327WYV8_9GAMM</name>